<keyword evidence="6" id="KW-1185">Reference proteome</keyword>
<evidence type="ECO:0000256" key="4">
    <source>
        <dbReference type="PROSITE-ProRule" id="PRU00023"/>
    </source>
</evidence>
<dbReference type="InterPro" id="IPR036770">
    <property type="entry name" value="Ankyrin_rpt-contain_sf"/>
</dbReference>
<evidence type="ECO:0000256" key="5">
    <source>
        <dbReference type="SAM" id="MobiDB-lite"/>
    </source>
</evidence>
<evidence type="ECO:0000256" key="3">
    <source>
        <dbReference type="ARBA" id="ARBA00023043"/>
    </source>
</evidence>
<dbReference type="Pfam" id="PF12796">
    <property type="entry name" value="Ank_2"/>
    <property type="match status" value="1"/>
</dbReference>
<keyword evidence="3 4" id="KW-0040">ANK repeat</keyword>
<dbReference type="SUPFAM" id="SSF48403">
    <property type="entry name" value="Ankyrin repeat"/>
    <property type="match status" value="1"/>
</dbReference>
<dbReference type="PROSITE" id="PS50297">
    <property type="entry name" value="ANK_REP_REGION"/>
    <property type="match status" value="1"/>
</dbReference>
<dbReference type="Proteomes" id="UP000887566">
    <property type="component" value="Unplaced"/>
</dbReference>
<reference evidence="7" key="1">
    <citation type="submission" date="2022-11" db="UniProtKB">
        <authorList>
            <consortium name="WormBaseParasite"/>
        </authorList>
    </citation>
    <scope>IDENTIFICATION</scope>
</reference>
<dbReference type="Gene3D" id="1.25.40.20">
    <property type="entry name" value="Ankyrin repeat-containing domain"/>
    <property type="match status" value="1"/>
</dbReference>
<dbReference type="SMART" id="SM00248">
    <property type="entry name" value="ANK"/>
    <property type="match status" value="4"/>
</dbReference>
<accession>A0A914UNZ6</accession>
<dbReference type="AlphaFoldDB" id="A0A914UNZ6"/>
<comment type="similarity">
    <text evidence="1">Belongs to the ANKRD34 family.</text>
</comment>
<dbReference type="Pfam" id="PF00023">
    <property type="entry name" value="Ank"/>
    <property type="match status" value="1"/>
</dbReference>
<proteinExistence type="inferred from homology"/>
<protein>
    <submittedName>
        <fullName evidence="7">Uncharacterized protein</fullName>
    </submittedName>
</protein>
<evidence type="ECO:0000256" key="2">
    <source>
        <dbReference type="ARBA" id="ARBA00022737"/>
    </source>
</evidence>
<feature type="repeat" description="ANK" evidence="4">
    <location>
        <begin position="130"/>
        <end position="163"/>
    </location>
</feature>
<dbReference type="PANTHER" id="PTHR24156:SF3">
    <property type="entry name" value="ANKYRIN REPEAT DOMAIN-CONTAINING PROTEIN 34C-LIKE"/>
    <property type="match status" value="1"/>
</dbReference>
<dbReference type="InterPro" id="IPR042637">
    <property type="entry name" value="AN34A/B/C"/>
</dbReference>
<feature type="repeat" description="ANK" evidence="4">
    <location>
        <begin position="59"/>
        <end position="87"/>
    </location>
</feature>
<keyword evidence="2" id="KW-0677">Repeat</keyword>
<dbReference type="PROSITE" id="PS50088">
    <property type="entry name" value="ANK_REPEAT"/>
    <property type="match status" value="2"/>
</dbReference>
<evidence type="ECO:0000313" key="7">
    <source>
        <dbReference type="WBParaSite" id="PSAMB.scaffold1148size35273.g11347.t1"/>
    </source>
</evidence>
<feature type="region of interest" description="Disordered" evidence="5">
    <location>
        <begin position="255"/>
        <end position="274"/>
    </location>
</feature>
<evidence type="ECO:0000313" key="6">
    <source>
        <dbReference type="Proteomes" id="UP000887566"/>
    </source>
</evidence>
<name>A0A914UNZ6_9BILA</name>
<dbReference type="InterPro" id="IPR002110">
    <property type="entry name" value="Ankyrin_rpt"/>
</dbReference>
<dbReference type="WBParaSite" id="PSAMB.scaffold1148size35273.g11347.t1">
    <property type="protein sequence ID" value="PSAMB.scaffold1148size35273.g11347.t1"/>
    <property type="gene ID" value="PSAMB.scaffold1148size35273.g11347"/>
</dbReference>
<dbReference type="PANTHER" id="PTHR24156">
    <property type="entry name" value="ANK_REP_REGION DOMAIN-CONTAINING PROTEIN"/>
    <property type="match status" value="1"/>
</dbReference>
<sequence>MERPRSLSQLAPQRGIQHLKALVDVARPVSAMGTSPESRRFSGCDVFCDVATVPVDGHPLSRAACLGSLRLVRTLLEGGVDVNSRTADGQTALIVLCTRRPVNREEVDASLDMANLLIASGADVNIRDRFGKSALMYACAVGQSSRLVGLLLSKGADLFTEDRLGFTPLIYGYNGHDQAVIKALSDHCREQGREMVILETELNANFLSNLKVQRMVGASHSTVALGSKNGDGIPSQSINFARRLSAMSDKLATLIPRTDGGGKRPPTSGGNTLLGVDAAESANRTRSRSVGSILCGPIRKEKNETPTPPPMTMARPRLVPLAQSTNDETLVTVGALITLTPSDGLGEFCPYCHRSQSKTTRSDVAIQTLQ</sequence>
<evidence type="ECO:0000256" key="1">
    <source>
        <dbReference type="ARBA" id="ARBA00010029"/>
    </source>
</evidence>
<organism evidence="6 7">
    <name type="scientific">Plectus sambesii</name>
    <dbReference type="NCBI Taxonomy" id="2011161"/>
    <lineage>
        <taxon>Eukaryota</taxon>
        <taxon>Metazoa</taxon>
        <taxon>Ecdysozoa</taxon>
        <taxon>Nematoda</taxon>
        <taxon>Chromadorea</taxon>
        <taxon>Plectida</taxon>
        <taxon>Plectina</taxon>
        <taxon>Plectoidea</taxon>
        <taxon>Plectidae</taxon>
        <taxon>Plectus</taxon>
    </lineage>
</organism>